<organism evidence="1 2">
    <name type="scientific">Pseudohoeflea suaedae</name>
    <dbReference type="NCBI Taxonomy" id="877384"/>
    <lineage>
        <taxon>Bacteria</taxon>
        <taxon>Pseudomonadati</taxon>
        <taxon>Pseudomonadota</taxon>
        <taxon>Alphaproteobacteria</taxon>
        <taxon>Hyphomicrobiales</taxon>
        <taxon>Rhizobiaceae</taxon>
        <taxon>Pseudohoeflea</taxon>
    </lineage>
</organism>
<keyword evidence="1" id="KW-0378">Hydrolase</keyword>
<dbReference type="InterPro" id="IPR023214">
    <property type="entry name" value="HAD_sf"/>
</dbReference>
<dbReference type="Proteomes" id="UP000295131">
    <property type="component" value="Unassembled WGS sequence"/>
</dbReference>
<comment type="caution">
    <text evidence="1">The sequence shown here is derived from an EMBL/GenBank/DDBJ whole genome shotgun (WGS) entry which is preliminary data.</text>
</comment>
<dbReference type="PANTHER" id="PTHR19288">
    <property type="entry name" value="4-NITROPHENYLPHOSPHATASE-RELATED"/>
    <property type="match status" value="1"/>
</dbReference>
<dbReference type="RefSeq" id="WP_133284265.1">
    <property type="nucleotide sequence ID" value="NZ_SMSI01000001.1"/>
</dbReference>
<dbReference type="PANTHER" id="PTHR19288:SF90">
    <property type="entry name" value="OS08G0542600 PROTEIN"/>
    <property type="match status" value="1"/>
</dbReference>
<accession>A0A4R5PQL2</accession>
<protein>
    <submittedName>
        <fullName evidence="1">TIGR01459 family HAD-type hydrolase</fullName>
    </submittedName>
</protein>
<name>A0A4R5PQL2_9HYPH</name>
<dbReference type="EMBL" id="SMSI01000001">
    <property type="protein sequence ID" value="TDH39432.1"/>
    <property type="molecule type" value="Genomic_DNA"/>
</dbReference>
<dbReference type="GO" id="GO:0016791">
    <property type="term" value="F:phosphatase activity"/>
    <property type="evidence" value="ECO:0007669"/>
    <property type="project" value="TreeGrafter"/>
</dbReference>
<dbReference type="NCBIfam" id="TIGR01460">
    <property type="entry name" value="HAD-SF-IIA"/>
    <property type="match status" value="1"/>
</dbReference>
<keyword evidence="2" id="KW-1185">Reference proteome</keyword>
<evidence type="ECO:0000313" key="2">
    <source>
        <dbReference type="Proteomes" id="UP000295131"/>
    </source>
</evidence>
<dbReference type="Pfam" id="PF13242">
    <property type="entry name" value="Hydrolase_like"/>
    <property type="match status" value="1"/>
</dbReference>
<dbReference type="Pfam" id="PF13344">
    <property type="entry name" value="Hydrolase_6"/>
    <property type="match status" value="1"/>
</dbReference>
<dbReference type="InterPro" id="IPR006356">
    <property type="entry name" value="HAD-SF_hydro_IIA_hyp3"/>
</dbReference>
<gene>
    <name evidence="1" type="ORF">E2A64_05060</name>
</gene>
<evidence type="ECO:0000313" key="1">
    <source>
        <dbReference type="EMBL" id="TDH39432.1"/>
    </source>
</evidence>
<dbReference type="InterPro" id="IPR006357">
    <property type="entry name" value="HAD-SF_hydro_IIA"/>
</dbReference>
<dbReference type="AlphaFoldDB" id="A0A4R5PQL2"/>
<dbReference type="GO" id="GO:0005737">
    <property type="term" value="C:cytoplasm"/>
    <property type="evidence" value="ECO:0007669"/>
    <property type="project" value="TreeGrafter"/>
</dbReference>
<dbReference type="SUPFAM" id="SSF56784">
    <property type="entry name" value="HAD-like"/>
    <property type="match status" value="1"/>
</dbReference>
<dbReference type="NCBIfam" id="TIGR01459">
    <property type="entry name" value="HAD-SF-IIA-hyp4"/>
    <property type="match status" value="1"/>
</dbReference>
<dbReference type="OrthoDB" id="9791073at2"/>
<sequence length="286" mass="31183">MPVQTATKIDRLDEVAANYDVVLCDVWGVVHNGINPFPFAVQALEAWRAAGKTVVLITNSPRPGEGVIKQFDVIGVSTAAWDDIVTSGDVTRTLVSKGPKKLFFIGPERDHAHFDGLGVELVGENEAEAILCTSPYDDEVETPDDYTALLSRLVERKLPFICANPDQVVERGEKMVYCAGAIARAYEKLGGETRIAGKPHSPIYAEALRRVETLRGNTPNNRVLAIGDGIATDVSGAVGAGIDVLFIARGIHAGEYYEGKTVDTDRLNAFFNRENTWPTLWADWLV</sequence>
<reference evidence="1 2" key="1">
    <citation type="journal article" date="2013" name="Int. J. Syst. Evol. Microbiol.">
        <title>Hoeflea suaedae sp. nov., an endophytic bacterium isolated from the root of the halophyte Suaeda maritima.</title>
        <authorList>
            <person name="Chung E.J."/>
            <person name="Park J.A."/>
            <person name="Pramanik P."/>
            <person name="Bibi F."/>
            <person name="Jeon C.O."/>
            <person name="Chung Y.R."/>
        </authorList>
    </citation>
    <scope>NUCLEOTIDE SEQUENCE [LARGE SCALE GENOMIC DNA]</scope>
    <source>
        <strain evidence="1 2">YC6898</strain>
    </source>
</reference>
<dbReference type="Gene3D" id="3.40.50.1000">
    <property type="entry name" value="HAD superfamily/HAD-like"/>
    <property type="match status" value="2"/>
</dbReference>
<proteinExistence type="predicted"/>
<dbReference type="InterPro" id="IPR036412">
    <property type="entry name" value="HAD-like_sf"/>
</dbReference>
<dbReference type="CDD" id="cd07525">
    <property type="entry name" value="HAD_like"/>
    <property type="match status" value="1"/>
</dbReference>